<feature type="compositionally biased region" description="Pro residues" evidence="1">
    <location>
        <begin position="58"/>
        <end position="67"/>
    </location>
</feature>
<reference evidence="2" key="1">
    <citation type="submission" date="2023-04" db="EMBL/GenBank/DDBJ databases">
        <authorList>
            <consortium name="ELIXIR-Norway"/>
        </authorList>
    </citation>
    <scope>NUCLEOTIDE SEQUENCE [LARGE SCALE GENOMIC DNA]</scope>
</reference>
<evidence type="ECO:0000313" key="2">
    <source>
        <dbReference type="EMBL" id="CAI9159530.1"/>
    </source>
</evidence>
<proteinExistence type="predicted"/>
<keyword evidence="3" id="KW-1185">Reference proteome</keyword>
<name>A0ABN8YET1_RANTA</name>
<dbReference type="Proteomes" id="UP001176941">
    <property type="component" value="Chromosome 19"/>
</dbReference>
<evidence type="ECO:0000313" key="3">
    <source>
        <dbReference type="Proteomes" id="UP001176941"/>
    </source>
</evidence>
<feature type="compositionally biased region" description="Basic and acidic residues" evidence="1">
    <location>
        <begin position="40"/>
        <end position="56"/>
    </location>
</feature>
<organism evidence="2 3">
    <name type="scientific">Rangifer tarandus platyrhynchus</name>
    <name type="common">Svalbard reindeer</name>
    <dbReference type="NCBI Taxonomy" id="3082113"/>
    <lineage>
        <taxon>Eukaryota</taxon>
        <taxon>Metazoa</taxon>
        <taxon>Chordata</taxon>
        <taxon>Craniata</taxon>
        <taxon>Vertebrata</taxon>
        <taxon>Euteleostomi</taxon>
        <taxon>Mammalia</taxon>
        <taxon>Eutheria</taxon>
        <taxon>Laurasiatheria</taxon>
        <taxon>Artiodactyla</taxon>
        <taxon>Ruminantia</taxon>
        <taxon>Pecora</taxon>
        <taxon>Cervidae</taxon>
        <taxon>Odocoileinae</taxon>
        <taxon>Rangifer</taxon>
    </lineage>
</organism>
<feature type="region of interest" description="Disordered" evidence="1">
    <location>
        <begin position="40"/>
        <end position="67"/>
    </location>
</feature>
<sequence>MRCLLFASRLARLSSLRAVSEDTKARLVLLQFILFRAAERSGRREETRAHAPRDRLPAGPPHPAFLK</sequence>
<protein>
    <submittedName>
        <fullName evidence="2">Uncharacterized protein</fullName>
    </submittedName>
</protein>
<accession>A0ABN8YET1</accession>
<evidence type="ECO:0000256" key="1">
    <source>
        <dbReference type="SAM" id="MobiDB-lite"/>
    </source>
</evidence>
<dbReference type="EMBL" id="OX459955">
    <property type="protein sequence ID" value="CAI9159530.1"/>
    <property type="molecule type" value="Genomic_DNA"/>
</dbReference>
<gene>
    <name evidence="2" type="ORF">MRATA1EN1_LOCUS8492</name>
</gene>